<proteinExistence type="predicted"/>
<evidence type="ECO:0000313" key="7">
    <source>
        <dbReference type="EMBL" id="KAJ9536763.1"/>
    </source>
</evidence>
<keyword evidence="3" id="KW-0862">Zinc</keyword>
<dbReference type="Proteomes" id="UP001172457">
    <property type="component" value="Unassembled WGS sequence"/>
</dbReference>
<evidence type="ECO:0000256" key="4">
    <source>
        <dbReference type="PROSITE-ProRule" id="PRU00325"/>
    </source>
</evidence>
<dbReference type="SUPFAM" id="SSF57756">
    <property type="entry name" value="Retrovirus zinc finger-like domains"/>
    <property type="match status" value="1"/>
</dbReference>
<sequence length="163" mass="18769">MLENLGEFQVCRSGDNRAEVKCKEKRWEVILDERKCSCRVWQVKGLPCVHAAAFIAFTREANWETYVDLYYTVDKFKEAYALEIAPMPGKDQWEHMGVADKIYPPIIKRPPGRPRKNRIIPADEPKKSHRCPRCGIYGHHERTCKNPAPLSTPEGSHETSTSK</sequence>
<feature type="domain" description="SWIM-type" evidence="6">
    <location>
        <begin position="27"/>
        <end position="59"/>
    </location>
</feature>
<dbReference type="InterPro" id="IPR036875">
    <property type="entry name" value="Znf_CCHC_sf"/>
</dbReference>
<reference evidence="7" key="1">
    <citation type="submission" date="2023-03" db="EMBL/GenBank/DDBJ databases">
        <title>Chromosome-scale reference genome and RAD-based genetic map of yellow starthistle (Centaurea solstitialis) reveal putative structural variation and QTLs associated with invader traits.</title>
        <authorList>
            <person name="Reatini B."/>
            <person name="Cang F.A."/>
            <person name="Jiang Q."/>
            <person name="Mckibben M.T.W."/>
            <person name="Barker M.S."/>
            <person name="Rieseberg L.H."/>
            <person name="Dlugosch K.M."/>
        </authorList>
    </citation>
    <scope>NUCLEOTIDE SEQUENCE</scope>
    <source>
        <strain evidence="7">CAN-66</strain>
        <tissue evidence="7">Leaf</tissue>
    </source>
</reference>
<dbReference type="GO" id="GO:0003676">
    <property type="term" value="F:nucleic acid binding"/>
    <property type="evidence" value="ECO:0007669"/>
    <property type="project" value="InterPro"/>
</dbReference>
<gene>
    <name evidence="7" type="ORF">OSB04_un000067</name>
</gene>
<evidence type="ECO:0000256" key="3">
    <source>
        <dbReference type="ARBA" id="ARBA00022833"/>
    </source>
</evidence>
<comment type="caution">
    <text evidence="7">The sequence shown here is derived from an EMBL/GenBank/DDBJ whole genome shotgun (WGS) entry which is preliminary data.</text>
</comment>
<keyword evidence="2 4" id="KW-0863">Zinc-finger</keyword>
<dbReference type="PANTHER" id="PTHR31973">
    <property type="entry name" value="POLYPROTEIN, PUTATIVE-RELATED"/>
    <property type="match status" value="1"/>
</dbReference>
<evidence type="ECO:0000259" key="6">
    <source>
        <dbReference type="PROSITE" id="PS50966"/>
    </source>
</evidence>
<evidence type="ECO:0000313" key="8">
    <source>
        <dbReference type="Proteomes" id="UP001172457"/>
    </source>
</evidence>
<name>A0AA38SDD4_9ASTR</name>
<keyword evidence="8" id="KW-1185">Reference proteome</keyword>
<dbReference type="PANTHER" id="PTHR31973:SF188">
    <property type="entry name" value="POLYPROTEIN, PUTATIVE-RELATED"/>
    <property type="match status" value="1"/>
</dbReference>
<accession>A0AA38SDD4</accession>
<dbReference type="GO" id="GO:0008270">
    <property type="term" value="F:zinc ion binding"/>
    <property type="evidence" value="ECO:0007669"/>
    <property type="project" value="UniProtKB-KW"/>
</dbReference>
<protein>
    <recommendedName>
        <fullName evidence="6">SWIM-type domain-containing protein</fullName>
    </recommendedName>
</protein>
<dbReference type="InterPro" id="IPR007527">
    <property type="entry name" value="Znf_SWIM"/>
</dbReference>
<organism evidence="7 8">
    <name type="scientific">Centaurea solstitialis</name>
    <name type="common">yellow star-thistle</name>
    <dbReference type="NCBI Taxonomy" id="347529"/>
    <lineage>
        <taxon>Eukaryota</taxon>
        <taxon>Viridiplantae</taxon>
        <taxon>Streptophyta</taxon>
        <taxon>Embryophyta</taxon>
        <taxon>Tracheophyta</taxon>
        <taxon>Spermatophyta</taxon>
        <taxon>Magnoliopsida</taxon>
        <taxon>eudicotyledons</taxon>
        <taxon>Gunneridae</taxon>
        <taxon>Pentapetalae</taxon>
        <taxon>asterids</taxon>
        <taxon>campanulids</taxon>
        <taxon>Asterales</taxon>
        <taxon>Asteraceae</taxon>
        <taxon>Carduoideae</taxon>
        <taxon>Cardueae</taxon>
        <taxon>Centaureinae</taxon>
        <taxon>Centaurea</taxon>
    </lineage>
</organism>
<feature type="region of interest" description="Disordered" evidence="5">
    <location>
        <begin position="104"/>
        <end position="163"/>
    </location>
</feature>
<dbReference type="SMART" id="SM00575">
    <property type="entry name" value="ZnF_PMZ"/>
    <property type="match status" value="1"/>
</dbReference>
<evidence type="ECO:0000256" key="1">
    <source>
        <dbReference type="ARBA" id="ARBA00022723"/>
    </source>
</evidence>
<dbReference type="InterPro" id="IPR006564">
    <property type="entry name" value="Znf_PMZ"/>
</dbReference>
<dbReference type="PROSITE" id="PS50966">
    <property type="entry name" value="ZF_SWIM"/>
    <property type="match status" value="1"/>
</dbReference>
<dbReference type="EMBL" id="JARYMX010000010">
    <property type="protein sequence ID" value="KAJ9536763.1"/>
    <property type="molecule type" value="Genomic_DNA"/>
</dbReference>
<evidence type="ECO:0000256" key="2">
    <source>
        <dbReference type="ARBA" id="ARBA00022771"/>
    </source>
</evidence>
<dbReference type="AlphaFoldDB" id="A0AA38SDD4"/>
<feature type="non-terminal residue" evidence="7">
    <location>
        <position position="1"/>
    </location>
</feature>
<dbReference type="Pfam" id="PF04434">
    <property type="entry name" value="SWIM"/>
    <property type="match status" value="1"/>
</dbReference>
<evidence type="ECO:0000256" key="5">
    <source>
        <dbReference type="SAM" id="MobiDB-lite"/>
    </source>
</evidence>
<keyword evidence="1" id="KW-0479">Metal-binding</keyword>